<evidence type="ECO:0000313" key="2">
    <source>
        <dbReference type="Proteomes" id="UP000887560"/>
    </source>
</evidence>
<dbReference type="Proteomes" id="UP000887560">
    <property type="component" value="Unplaced"/>
</dbReference>
<name>A0A915P8W2_9BILA</name>
<accession>A0A915P8W2</accession>
<keyword evidence="2" id="KW-1185">Reference proteome</keyword>
<organism evidence="2 3">
    <name type="scientific">Meloidogyne floridensis</name>
    <dbReference type="NCBI Taxonomy" id="298350"/>
    <lineage>
        <taxon>Eukaryota</taxon>
        <taxon>Metazoa</taxon>
        <taxon>Ecdysozoa</taxon>
        <taxon>Nematoda</taxon>
        <taxon>Chromadorea</taxon>
        <taxon>Rhabditida</taxon>
        <taxon>Tylenchina</taxon>
        <taxon>Tylenchomorpha</taxon>
        <taxon>Tylenchoidea</taxon>
        <taxon>Meloidogynidae</taxon>
        <taxon>Meloidogyninae</taxon>
        <taxon>Meloidogyne</taxon>
    </lineage>
</organism>
<protein>
    <submittedName>
        <fullName evidence="3">Bestrophin homolog</fullName>
    </submittedName>
</protein>
<evidence type="ECO:0000256" key="1">
    <source>
        <dbReference type="SAM" id="MobiDB-lite"/>
    </source>
</evidence>
<feature type="region of interest" description="Disordered" evidence="1">
    <location>
        <begin position="136"/>
        <end position="224"/>
    </location>
</feature>
<reference evidence="3" key="1">
    <citation type="submission" date="2022-11" db="UniProtKB">
        <authorList>
            <consortium name="WormBaseParasite"/>
        </authorList>
    </citation>
    <scope>IDENTIFICATION</scope>
</reference>
<evidence type="ECO:0000313" key="3">
    <source>
        <dbReference type="WBParaSite" id="scf7180000424623.g13610"/>
    </source>
</evidence>
<proteinExistence type="predicted"/>
<feature type="compositionally biased region" description="Polar residues" evidence="1">
    <location>
        <begin position="186"/>
        <end position="195"/>
    </location>
</feature>
<dbReference type="AlphaFoldDB" id="A0A915P8W2"/>
<dbReference type="WBParaSite" id="scf7180000424623.g13610">
    <property type="protein sequence ID" value="scf7180000424623.g13610"/>
    <property type="gene ID" value="scf7180000424623.g13610"/>
</dbReference>
<sequence>MGERNVDLSAYVPPDVRNTGALGGGQLQVELDDEDDHFGGGPPRPPQASFNFFTNLLRNRLLRHRLPRRSRNTPNRRATPATRPGQEEIVMNIIEGLKELVNLFFYAGRLLFLFVNDFFNTPWKFDEPGKEIVRKRGSDARGGGGSIIEKKSNDSGPGGFSEMLKLEGDIPPSLRFSSRAPRPDQPGNNLKSTGNVAADDPFFNVTSLPTAPTPGVPRGEHAHKYSQEYETLASLDTSTLFPEKTEEKKDN</sequence>